<accession>A0A0E9M3R3</accession>
<dbReference type="STRING" id="1236989.JCM15548_14237"/>
<dbReference type="Proteomes" id="UP000032900">
    <property type="component" value="Unassembled WGS sequence"/>
</dbReference>
<dbReference type="Gene3D" id="3.40.720.10">
    <property type="entry name" value="Alkaline Phosphatase, subunit A"/>
    <property type="match status" value="1"/>
</dbReference>
<evidence type="ECO:0000256" key="3">
    <source>
        <dbReference type="ARBA" id="ARBA00022692"/>
    </source>
</evidence>
<dbReference type="PANTHER" id="PTHR47371">
    <property type="entry name" value="LIPOTEICHOIC ACID SYNTHASE"/>
    <property type="match status" value="1"/>
</dbReference>
<dbReference type="GO" id="GO:0016740">
    <property type="term" value="F:transferase activity"/>
    <property type="evidence" value="ECO:0007669"/>
    <property type="project" value="UniProtKB-KW"/>
</dbReference>
<dbReference type="AlphaFoldDB" id="A0A0E9M3R3"/>
<keyword evidence="5" id="KW-0472">Membrane</keyword>
<evidence type="ECO:0000256" key="2">
    <source>
        <dbReference type="ARBA" id="ARBA00022475"/>
    </source>
</evidence>
<organism evidence="7 8">
    <name type="scientific">Geofilum rubicundum JCM 15548</name>
    <dbReference type="NCBI Taxonomy" id="1236989"/>
    <lineage>
        <taxon>Bacteria</taxon>
        <taxon>Pseudomonadati</taxon>
        <taxon>Bacteroidota</taxon>
        <taxon>Bacteroidia</taxon>
        <taxon>Marinilabiliales</taxon>
        <taxon>Marinilabiliaceae</taxon>
        <taxon>Geofilum</taxon>
    </lineage>
</organism>
<name>A0A0E9M3R3_9BACT</name>
<dbReference type="InterPro" id="IPR017850">
    <property type="entry name" value="Alkaline_phosphatase_core_sf"/>
</dbReference>
<keyword evidence="4" id="KW-1133">Transmembrane helix</keyword>
<evidence type="ECO:0000313" key="7">
    <source>
        <dbReference type="EMBL" id="GAO31835.1"/>
    </source>
</evidence>
<keyword evidence="3" id="KW-0812">Transmembrane</keyword>
<comment type="caution">
    <text evidence="7">The sequence shown here is derived from an EMBL/GenBank/DDBJ whole genome shotgun (WGS) entry which is preliminary data.</text>
</comment>
<proteinExistence type="predicted"/>
<dbReference type="EMBL" id="BAZW01000064">
    <property type="protein sequence ID" value="GAO31835.1"/>
    <property type="molecule type" value="Genomic_DNA"/>
</dbReference>
<dbReference type="Pfam" id="PF00884">
    <property type="entry name" value="Sulfatase"/>
    <property type="match status" value="1"/>
</dbReference>
<keyword evidence="8" id="KW-1185">Reference proteome</keyword>
<dbReference type="InterPro" id="IPR050448">
    <property type="entry name" value="OpgB/LTA_synthase_biosynth"/>
</dbReference>
<reference evidence="7 8" key="1">
    <citation type="journal article" date="2015" name="Microbes Environ.">
        <title>Distribution and evolution of nitrogen fixation genes in the phylum bacteroidetes.</title>
        <authorList>
            <person name="Inoue J."/>
            <person name="Oshima K."/>
            <person name="Suda W."/>
            <person name="Sakamoto M."/>
            <person name="Iino T."/>
            <person name="Noda S."/>
            <person name="Hongoh Y."/>
            <person name="Hattori M."/>
            <person name="Ohkuma M."/>
        </authorList>
    </citation>
    <scope>NUCLEOTIDE SEQUENCE [LARGE SCALE GENOMIC DNA]</scope>
    <source>
        <strain evidence="7">JCM 15548</strain>
    </source>
</reference>
<gene>
    <name evidence="7" type="ORF">JCM15548_14237</name>
</gene>
<keyword evidence="7" id="KW-0808">Transferase</keyword>
<protein>
    <submittedName>
        <fullName evidence="7">Phosphoglycerol transferase</fullName>
    </submittedName>
</protein>
<evidence type="ECO:0000313" key="8">
    <source>
        <dbReference type="Proteomes" id="UP000032900"/>
    </source>
</evidence>
<dbReference type="RefSeq" id="WP_227626005.1">
    <property type="nucleotide sequence ID" value="NZ_BAZW01000064.1"/>
</dbReference>
<dbReference type="PANTHER" id="PTHR47371:SF3">
    <property type="entry name" value="PHOSPHOGLYCEROL TRANSFERASE I"/>
    <property type="match status" value="1"/>
</dbReference>
<dbReference type="InterPro" id="IPR000917">
    <property type="entry name" value="Sulfatase_N"/>
</dbReference>
<comment type="subcellular location">
    <subcellularLocation>
        <location evidence="1">Cell membrane</location>
        <topology evidence="1">Multi-pass membrane protein</topology>
    </subcellularLocation>
</comment>
<feature type="domain" description="Sulfatase N-terminal" evidence="6">
    <location>
        <begin position="15"/>
        <end position="100"/>
    </location>
</feature>
<evidence type="ECO:0000256" key="1">
    <source>
        <dbReference type="ARBA" id="ARBA00004651"/>
    </source>
</evidence>
<keyword evidence="2" id="KW-1003">Cell membrane</keyword>
<evidence type="ECO:0000256" key="5">
    <source>
        <dbReference type="ARBA" id="ARBA00023136"/>
    </source>
</evidence>
<dbReference type="GO" id="GO:0005886">
    <property type="term" value="C:plasma membrane"/>
    <property type="evidence" value="ECO:0007669"/>
    <property type="project" value="UniProtKB-SubCell"/>
</dbReference>
<dbReference type="SUPFAM" id="SSF53649">
    <property type="entry name" value="Alkaline phosphatase-like"/>
    <property type="match status" value="1"/>
</dbReference>
<evidence type="ECO:0000259" key="6">
    <source>
        <dbReference type="Pfam" id="PF00884"/>
    </source>
</evidence>
<sequence>MYEGVFDKGKLPLHQCVGYSDMALRRFFEAVRQEPWYERTVFVITADHSVPCHSEAYKTNINGFAVPILFHAPGLQLKGLDASLAQQIDILPTLMELLNYPKPYVAFGNNLLDAERKNERFVLNYVSETFQFLMNEWAIYYDGKKVVAFYDRIKDPFLTNNLINNGPIPEKEFQFLKAIIQQYNNRMIEDRLTVSK</sequence>
<evidence type="ECO:0000256" key="4">
    <source>
        <dbReference type="ARBA" id="ARBA00022989"/>
    </source>
</evidence>